<evidence type="ECO:0000313" key="3">
    <source>
        <dbReference type="Proteomes" id="UP000016922"/>
    </source>
</evidence>
<name>S3DF11_GLAL2</name>
<evidence type="ECO:0000313" key="2">
    <source>
        <dbReference type="EMBL" id="EPE37002.1"/>
    </source>
</evidence>
<dbReference type="AlphaFoldDB" id="S3DF11"/>
<organism evidence="2 3">
    <name type="scientific">Glarea lozoyensis (strain ATCC 20868 / MF5171)</name>
    <dbReference type="NCBI Taxonomy" id="1116229"/>
    <lineage>
        <taxon>Eukaryota</taxon>
        <taxon>Fungi</taxon>
        <taxon>Dikarya</taxon>
        <taxon>Ascomycota</taxon>
        <taxon>Pezizomycotina</taxon>
        <taxon>Leotiomycetes</taxon>
        <taxon>Helotiales</taxon>
        <taxon>Helotiaceae</taxon>
        <taxon>Glarea</taxon>
    </lineage>
</organism>
<dbReference type="GeneID" id="19468213"/>
<feature type="compositionally biased region" description="Basic and acidic residues" evidence="1">
    <location>
        <begin position="21"/>
        <end position="32"/>
    </location>
</feature>
<sequence>MEPVIESVKGIDSSPSNPPPAHKDVDRLEESHSPLQSSTHVTPRKWSTPKPQDPEIAAWYGVTPIDGTDTTATSQTQKALQLLFGDEQVRPHVGDDGKVSYWQCGLKASQVRDAFKTPGVKSVWNTPKKRRN</sequence>
<evidence type="ECO:0000256" key="1">
    <source>
        <dbReference type="SAM" id="MobiDB-lite"/>
    </source>
</evidence>
<protein>
    <submittedName>
        <fullName evidence="2">Uncharacterized protein</fullName>
    </submittedName>
</protein>
<dbReference type="Proteomes" id="UP000016922">
    <property type="component" value="Unassembled WGS sequence"/>
</dbReference>
<dbReference type="KEGG" id="glz:GLAREA_09165"/>
<keyword evidence="3" id="KW-1185">Reference proteome</keyword>
<proteinExistence type="predicted"/>
<reference evidence="2 3" key="1">
    <citation type="journal article" date="2013" name="BMC Genomics">
        <title>Genomics-driven discovery of the pneumocandin biosynthetic gene cluster in the fungus Glarea lozoyensis.</title>
        <authorList>
            <person name="Chen L."/>
            <person name="Yue Q."/>
            <person name="Zhang X."/>
            <person name="Xiang M."/>
            <person name="Wang C."/>
            <person name="Li S."/>
            <person name="Che Y."/>
            <person name="Ortiz-Lopez F.J."/>
            <person name="Bills G.F."/>
            <person name="Liu X."/>
            <person name="An Z."/>
        </authorList>
    </citation>
    <scope>NUCLEOTIDE SEQUENCE [LARGE SCALE GENOMIC DNA]</scope>
    <source>
        <strain evidence="3">ATCC 20868 / MF5171</strain>
    </source>
</reference>
<dbReference type="EMBL" id="KE145352">
    <property type="protein sequence ID" value="EPE37002.1"/>
    <property type="molecule type" value="Genomic_DNA"/>
</dbReference>
<dbReference type="HOGENOM" id="CLU_1917252_0_0_1"/>
<accession>S3DF11</accession>
<gene>
    <name evidence="2" type="ORF">GLAREA_09165</name>
</gene>
<dbReference type="RefSeq" id="XP_008076317.1">
    <property type="nucleotide sequence ID" value="XM_008078126.1"/>
</dbReference>
<feature type="region of interest" description="Disordered" evidence="1">
    <location>
        <begin position="1"/>
        <end position="55"/>
    </location>
</feature>